<dbReference type="KEGG" id="acz:Acaty_c0745"/>
<keyword evidence="1" id="KW-1133">Transmembrane helix</keyword>
<feature type="signal peptide" evidence="2">
    <location>
        <begin position="1"/>
        <end position="24"/>
    </location>
</feature>
<protein>
    <submittedName>
        <fullName evidence="3">Transmembrane protein co-occuring with sulfite exporter TauE/SafE</fullName>
    </submittedName>
</protein>
<accession>A0A059ZT07</accession>
<reference evidence="3 4" key="1">
    <citation type="journal article" date="2009" name="J. Bacteriol.">
        <title>Draft genome sequence of the extremely acidophilic bacterium Acidithiobacillus caldus ATCC 51756 reveals metabolic versatility in the genus Acidithiobacillus.</title>
        <authorList>
            <person name="Valdes J."/>
            <person name="Quatrini R."/>
            <person name="Hallberg K."/>
            <person name="Dopson M."/>
            <person name="Valenzuela P.D."/>
            <person name="Holmes D.S."/>
        </authorList>
    </citation>
    <scope>NUCLEOTIDE SEQUENCE [LARGE SCALE GENOMIC DNA]</scope>
    <source>
        <strain evidence="4">ATCC 51756 / DSM 8584 / KU</strain>
    </source>
</reference>
<keyword evidence="1" id="KW-0472">Membrane</keyword>
<evidence type="ECO:0000313" key="4">
    <source>
        <dbReference type="Proteomes" id="UP000005522"/>
    </source>
</evidence>
<dbReference type="Proteomes" id="UP000005522">
    <property type="component" value="Chromosome"/>
</dbReference>
<evidence type="ECO:0000256" key="1">
    <source>
        <dbReference type="SAM" id="Phobius"/>
    </source>
</evidence>
<gene>
    <name evidence="3" type="ORF">Acaty_c0745</name>
</gene>
<dbReference type="HOGENOM" id="CLU_068410_0_0_6"/>
<sequence>MMRLGRLLLPVFCALALGVGSATAADVGAATAPALVVGTGIDKIAVTSRFTGRELLVFGALSHPGAVVVVLRSPPSALAVTQKVQTGPIWLTGQKVTVQKLPGVVQIAASAPLASLLPAQKRQQLGLDLRDLVARAQFVPEPRDRRRWEQAVLAAKERTGSFALKEHAVKISDGRLFSVRLDLPASLPLGRYSLTTYLIRDGQVLAQSDERIDVEQVGLEQWVADVAEREPWLFGIGLTLLLAVLGLGLGIVMQRRSGS</sequence>
<proteinExistence type="predicted"/>
<keyword evidence="1 3" id="KW-0812">Transmembrane</keyword>
<name>A0A059ZT07_ACICK</name>
<evidence type="ECO:0000313" key="3">
    <source>
        <dbReference type="EMBL" id="AIA54623.1"/>
    </source>
</evidence>
<feature type="chain" id="PRO_5001581870" evidence="2">
    <location>
        <begin position="25"/>
        <end position="259"/>
    </location>
</feature>
<dbReference type="RefSeq" id="WP_004870961.1">
    <property type="nucleotide sequence ID" value="NZ_CP005986.1"/>
</dbReference>
<dbReference type="InterPro" id="IPR019088">
    <property type="entry name" value="CHP02186-rel_TM"/>
</dbReference>
<dbReference type="eggNOG" id="ENOG50315WQ">
    <property type="taxonomic scope" value="Bacteria"/>
</dbReference>
<keyword evidence="2" id="KW-0732">Signal</keyword>
<evidence type="ECO:0000256" key="2">
    <source>
        <dbReference type="SAM" id="SignalP"/>
    </source>
</evidence>
<dbReference type="AlphaFoldDB" id="A0A059ZT07"/>
<dbReference type="EMBL" id="CP005986">
    <property type="protein sequence ID" value="AIA54623.1"/>
    <property type="molecule type" value="Genomic_DNA"/>
</dbReference>
<organism evidence="3 4">
    <name type="scientific">Acidithiobacillus caldus (strain ATCC 51756 / DSM 8584 / KU)</name>
    <dbReference type="NCBI Taxonomy" id="637389"/>
    <lineage>
        <taxon>Bacteria</taxon>
        <taxon>Pseudomonadati</taxon>
        <taxon>Pseudomonadota</taxon>
        <taxon>Acidithiobacillia</taxon>
        <taxon>Acidithiobacillales</taxon>
        <taxon>Acidithiobacillaceae</taxon>
        <taxon>Acidithiobacillus</taxon>
    </lineage>
</organism>
<dbReference type="Pfam" id="PF09608">
    <property type="entry name" value="Alph_Pro_TM"/>
    <property type="match status" value="1"/>
</dbReference>
<feature type="transmembrane region" description="Helical" evidence="1">
    <location>
        <begin position="232"/>
        <end position="253"/>
    </location>
</feature>